<name>A0A177NB24_9GAMM</name>
<dbReference type="SUPFAM" id="SSF143422">
    <property type="entry name" value="Transposase IS200-like"/>
    <property type="match status" value="1"/>
</dbReference>
<dbReference type="GO" id="GO:0043565">
    <property type="term" value="F:sequence-specific DNA binding"/>
    <property type="evidence" value="ECO:0007669"/>
    <property type="project" value="TreeGrafter"/>
</dbReference>
<dbReference type="InterPro" id="IPR036515">
    <property type="entry name" value="Transposase_17_sf"/>
</dbReference>
<dbReference type="NCBIfam" id="NF047646">
    <property type="entry name" value="REP_Tyr_transpos"/>
    <property type="match status" value="1"/>
</dbReference>
<comment type="caution">
    <text evidence="2">The sequence shown here is derived from an EMBL/GenBank/DDBJ whole genome shotgun (WGS) entry which is preliminary data.</text>
</comment>
<dbReference type="Proteomes" id="UP000077628">
    <property type="component" value="Unassembled WGS sequence"/>
</dbReference>
<dbReference type="SMART" id="SM01321">
    <property type="entry name" value="Y1_Tnp"/>
    <property type="match status" value="1"/>
</dbReference>
<sequence length="176" mass="21191">MTDYRRLYIPGASWFFTVNLAQRKGNRLLIDNVDLLRKAFAYTQRRHPFKIDAVVVLPDHIHCIWTLPERDSDFSTRWNVLKGAFSKSLEKGERVSASRKSRRERGIWQRRFWEHCVRDQENYSRHMDYIHWNPVKHQWVNSVKDWSYSSFQNYVKQGIYLENRGSVMPLDIEGIE</sequence>
<dbReference type="AlphaFoldDB" id="A0A177NB24"/>
<evidence type="ECO:0000313" key="3">
    <source>
        <dbReference type="Proteomes" id="UP000077628"/>
    </source>
</evidence>
<keyword evidence="3" id="KW-1185">Reference proteome</keyword>
<evidence type="ECO:0000313" key="2">
    <source>
        <dbReference type="EMBL" id="OAI15072.1"/>
    </source>
</evidence>
<dbReference type="GO" id="GO:0004803">
    <property type="term" value="F:transposase activity"/>
    <property type="evidence" value="ECO:0007669"/>
    <property type="project" value="InterPro"/>
</dbReference>
<dbReference type="Pfam" id="PF01797">
    <property type="entry name" value="Y1_Tnp"/>
    <property type="match status" value="1"/>
</dbReference>
<dbReference type="Gene3D" id="3.30.70.1290">
    <property type="entry name" value="Transposase IS200-like"/>
    <property type="match status" value="1"/>
</dbReference>
<dbReference type="GO" id="GO:0006313">
    <property type="term" value="P:DNA transposition"/>
    <property type="evidence" value="ECO:0007669"/>
    <property type="project" value="InterPro"/>
</dbReference>
<organism evidence="2 3">
    <name type="scientific">Methylomonas koyamae</name>
    <dbReference type="NCBI Taxonomy" id="702114"/>
    <lineage>
        <taxon>Bacteria</taxon>
        <taxon>Pseudomonadati</taxon>
        <taxon>Pseudomonadota</taxon>
        <taxon>Gammaproteobacteria</taxon>
        <taxon>Methylococcales</taxon>
        <taxon>Methylococcaceae</taxon>
        <taxon>Methylomonas</taxon>
    </lineage>
</organism>
<evidence type="ECO:0000259" key="1">
    <source>
        <dbReference type="SMART" id="SM01321"/>
    </source>
</evidence>
<dbReference type="PANTHER" id="PTHR36966:SF1">
    <property type="entry name" value="REP-ASSOCIATED TYROSINE TRANSPOSASE"/>
    <property type="match status" value="1"/>
</dbReference>
<gene>
    <name evidence="2" type="ORF">A1355_11230</name>
</gene>
<dbReference type="OrthoDB" id="9794403at2"/>
<feature type="domain" description="Transposase IS200-like" evidence="1">
    <location>
        <begin position="9"/>
        <end position="133"/>
    </location>
</feature>
<dbReference type="InterPro" id="IPR002686">
    <property type="entry name" value="Transposase_17"/>
</dbReference>
<protein>
    <recommendedName>
        <fullName evidence="1">Transposase IS200-like domain-containing protein</fullName>
    </recommendedName>
</protein>
<dbReference type="RefSeq" id="WP_064030743.1">
    <property type="nucleotide sequence ID" value="NZ_LUUK01000195.1"/>
</dbReference>
<proteinExistence type="predicted"/>
<reference evidence="3" key="1">
    <citation type="submission" date="2016-03" db="EMBL/GenBank/DDBJ databases">
        <authorList>
            <person name="Heylen K."/>
            <person name="De Vos P."/>
            <person name="Vekeman B."/>
        </authorList>
    </citation>
    <scope>NUCLEOTIDE SEQUENCE [LARGE SCALE GENOMIC DNA]</scope>
    <source>
        <strain evidence="3">R-45383</strain>
    </source>
</reference>
<dbReference type="EMBL" id="LUUK01000195">
    <property type="protein sequence ID" value="OAI15072.1"/>
    <property type="molecule type" value="Genomic_DNA"/>
</dbReference>
<accession>A0A177NB24</accession>
<dbReference type="PANTHER" id="PTHR36966">
    <property type="entry name" value="REP-ASSOCIATED TYROSINE TRANSPOSASE"/>
    <property type="match status" value="1"/>
</dbReference>
<dbReference type="InterPro" id="IPR052715">
    <property type="entry name" value="RAYT_transposase"/>
</dbReference>